<evidence type="ECO:0000256" key="1">
    <source>
        <dbReference type="SAM" id="Phobius"/>
    </source>
</evidence>
<organism evidence="3 4">
    <name type="scientific">Rhizobium laguerreae</name>
    <dbReference type="NCBI Taxonomy" id="1076926"/>
    <lineage>
        <taxon>Bacteria</taxon>
        <taxon>Pseudomonadati</taxon>
        <taxon>Pseudomonadota</taxon>
        <taxon>Alphaproteobacteria</taxon>
        <taxon>Hyphomicrobiales</taxon>
        <taxon>Rhizobiaceae</taxon>
        <taxon>Rhizobium/Agrobacterium group</taxon>
        <taxon>Rhizobium</taxon>
    </lineage>
</organism>
<dbReference type="Proteomes" id="UP000758022">
    <property type="component" value="Unassembled WGS sequence"/>
</dbReference>
<keyword evidence="1" id="KW-0472">Membrane</keyword>
<dbReference type="AlphaFoldDB" id="A0AB35FKI6"/>
<keyword evidence="1" id="KW-0812">Transmembrane</keyword>
<feature type="transmembrane region" description="Helical" evidence="1">
    <location>
        <begin position="33"/>
        <end position="54"/>
    </location>
</feature>
<evidence type="ECO:0000313" key="4">
    <source>
        <dbReference type="Proteomes" id="UP000758022"/>
    </source>
</evidence>
<comment type="caution">
    <text evidence="3">The sequence shown here is derived from an EMBL/GenBank/DDBJ whole genome shotgun (WGS) entry which is preliminary data.</text>
</comment>
<protein>
    <submittedName>
        <fullName evidence="3">SLATT domain-containing protein</fullName>
    </submittedName>
</protein>
<feature type="transmembrane region" description="Helical" evidence="1">
    <location>
        <begin position="66"/>
        <end position="86"/>
    </location>
</feature>
<name>A0AB35FKI6_9HYPH</name>
<proteinExistence type="predicted"/>
<gene>
    <name evidence="3" type="ORF">HFO74_27150</name>
</gene>
<dbReference type="Pfam" id="PF18160">
    <property type="entry name" value="SLATT_5"/>
    <property type="match status" value="1"/>
</dbReference>
<dbReference type="RefSeq" id="WP_168256372.1">
    <property type="nucleotide sequence ID" value="NZ_JAAXQQ010000010.1"/>
</dbReference>
<feature type="domain" description="SMODS and SLOG-associating 2TM effector" evidence="2">
    <location>
        <begin position="3"/>
        <end position="186"/>
    </location>
</feature>
<evidence type="ECO:0000259" key="2">
    <source>
        <dbReference type="Pfam" id="PF18160"/>
    </source>
</evidence>
<reference evidence="3" key="1">
    <citation type="submission" date="2020-04" db="EMBL/GenBank/DDBJ databases">
        <title>Global-level population genomics supports evidence of horizontal gene transfer on evolution of Rhizobia in Lentils.</title>
        <authorList>
            <person name="Gai Y."/>
            <person name="Cook D."/>
            <person name="Riely B."/>
        </authorList>
    </citation>
    <scope>NUCLEOTIDE SEQUENCE</scope>
    <source>
        <strain evidence="3">TLR9</strain>
    </source>
</reference>
<dbReference type="NCBIfam" id="NF033631">
    <property type="entry name" value="SLATT_5"/>
    <property type="match status" value="1"/>
</dbReference>
<evidence type="ECO:0000313" key="3">
    <source>
        <dbReference type="EMBL" id="MBY3067055.1"/>
    </source>
</evidence>
<feature type="transmembrane region" description="Helical" evidence="1">
    <location>
        <begin position="171"/>
        <end position="196"/>
    </location>
</feature>
<sequence length="212" mass="24032">MSDTITDFNRSLKATAGARFNAAKRLEHIDKRMTALTSFSSAYLILLSVGPSLMGASAASQPITNLFSTALSVLLLASSVLSYASGHAVRSEQYRRSALEIQEIRRELRFAGENVTQELFSTLSHRYDAVLQKYSINHDDVDFYRYQLQYPKEYIMNRFDRFEKSAKVFMAYSYPAMILLLLTGAVLLFTIFLIVWGGDAGRFLEWAAMRFS</sequence>
<dbReference type="EMBL" id="JAAXQQ010000010">
    <property type="protein sequence ID" value="MBY3067055.1"/>
    <property type="molecule type" value="Genomic_DNA"/>
</dbReference>
<dbReference type="InterPro" id="IPR041115">
    <property type="entry name" value="SLATT_5"/>
</dbReference>
<keyword evidence="1" id="KW-1133">Transmembrane helix</keyword>
<accession>A0AB35FKI6</accession>